<accession>A0A5J5JA36</accession>
<proteinExistence type="predicted"/>
<dbReference type="SUPFAM" id="SSF52980">
    <property type="entry name" value="Restriction endonuclease-like"/>
    <property type="match status" value="1"/>
</dbReference>
<organism evidence="2 3">
    <name type="scientific">Microbacterium rhizomatis</name>
    <dbReference type="NCBI Taxonomy" id="1631477"/>
    <lineage>
        <taxon>Bacteria</taxon>
        <taxon>Bacillati</taxon>
        <taxon>Actinomycetota</taxon>
        <taxon>Actinomycetes</taxon>
        <taxon>Micrococcales</taxon>
        <taxon>Microbacteriaceae</taxon>
        <taxon>Microbacterium</taxon>
    </lineage>
</organism>
<dbReference type="AlphaFoldDB" id="A0A5J5JA36"/>
<dbReference type="OrthoDB" id="2594539at2"/>
<dbReference type="EMBL" id="VYSA01000001">
    <property type="protein sequence ID" value="KAA9111683.1"/>
    <property type="molecule type" value="Genomic_DNA"/>
</dbReference>
<evidence type="ECO:0000313" key="2">
    <source>
        <dbReference type="EMBL" id="KAA9111683.1"/>
    </source>
</evidence>
<dbReference type="Proteomes" id="UP000325827">
    <property type="component" value="Unassembled WGS sequence"/>
</dbReference>
<dbReference type="Gene3D" id="3.40.960.10">
    <property type="entry name" value="VSR Endonuclease"/>
    <property type="match status" value="1"/>
</dbReference>
<dbReference type="Pfam" id="PF04480">
    <property type="entry name" value="DUF559"/>
    <property type="match status" value="1"/>
</dbReference>
<sequence>MEELVEWVAAKGGVVHSHAVKAEGFTVHAIRTAVHRGALYRIRRSWLARPGCDPLLRRAAELGGRTTCLTEAQLIGLWTPDHTTPHFAVPPTASRLDADGARLHWSRGPSPLAATGMRDPLVNVLHHVAHCAPPADALAVWESAIRKKHVAPDVLARVEWRGDVARRIAREASDLSDSGIETRFLVLMRGIDVIVRQQVWIDGHPVDALVGAHLAVQLDGFAHHQAGDRRRDLRADARLRLRGYTVLRFDYHQVLFQPDYVVEIMSAALAQGLHR</sequence>
<feature type="domain" description="DUF559" evidence="1">
    <location>
        <begin position="195"/>
        <end position="267"/>
    </location>
</feature>
<evidence type="ECO:0000313" key="3">
    <source>
        <dbReference type="Proteomes" id="UP000325827"/>
    </source>
</evidence>
<keyword evidence="3" id="KW-1185">Reference proteome</keyword>
<comment type="caution">
    <text evidence="2">The sequence shown here is derived from an EMBL/GenBank/DDBJ whole genome shotgun (WGS) entry which is preliminary data.</text>
</comment>
<dbReference type="InterPro" id="IPR011335">
    <property type="entry name" value="Restrct_endonuc-II-like"/>
</dbReference>
<protein>
    <submittedName>
        <fullName evidence="2">DUF559 domain-containing protein</fullName>
    </submittedName>
</protein>
<dbReference type="InterPro" id="IPR007569">
    <property type="entry name" value="DUF559"/>
</dbReference>
<reference evidence="3" key="1">
    <citation type="submission" date="2019-09" db="EMBL/GenBank/DDBJ databases">
        <title>Mumia zhuanghuii sp. nov. isolated from the intestinal contents of plateau pika (Ochotona curzoniae) in the Qinghai-Tibet plateau of China.</title>
        <authorList>
            <person name="Tian Z."/>
        </authorList>
    </citation>
    <scope>NUCLEOTIDE SEQUENCE [LARGE SCALE GENOMIC DNA]</scope>
    <source>
        <strain evidence="3">JCM 30598</strain>
    </source>
</reference>
<gene>
    <name evidence="2" type="ORF">F6B43_05545</name>
</gene>
<evidence type="ECO:0000259" key="1">
    <source>
        <dbReference type="Pfam" id="PF04480"/>
    </source>
</evidence>
<name>A0A5J5JA36_9MICO</name>